<sequence length="308" mass="32727">MLFPQLQLGITRLPMLRLENGHVAKGVVHRGPEAHGHQPGGGVRRHEGQSPAVRRVGQPQRVEPQALGSAAKCGEFGWSGENAERLLSVMAPGNMGLVGAVVDAEDAADCCAFWSTLSAVHVCSAPALLEPCAPLWLRICSMACTTSLPQPCSTSSRTLRLWLGNTRVRMSMAFMCREAAEDGDGSCSSLSVSEPESEPRELTERGGETLRGAVEELQLSRLVLLLRLLPPQRHLRRHHALPLGDQCALGAHTVLPAAVALVALQRGHHAVVPAAGALRGARVLVRGAQDELRAAHKSPGHGHRDGAG</sequence>
<accession>A0A4Z2I8K0</accession>
<organism evidence="2 3">
    <name type="scientific">Liparis tanakae</name>
    <name type="common">Tanaka's snailfish</name>
    <dbReference type="NCBI Taxonomy" id="230148"/>
    <lineage>
        <taxon>Eukaryota</taxon>
        <taxon>Metazoa</taxon>
        <taxon>Chordata</taxon>
        <taxon>Craniata</taxon>
        <taxon>Vertebrata</taxon>
        <taxon>Euteleostomi</taxon>
        <taxon>Actinopterygii</taxon>
        <taxon>Neopterygii</taxon>
        <taxon>Teleostei</taxon>
        <taxon>Neoteleostei</taxon>
        <taxon>Acanthomorphata</taxon>
        <taxon>Eupercaria</taxon>
        <taxon>Perciformes</taxon>
        <taxon>Cottioidei</taxon>
        <taxon>Cottales</taxon>
        <taxon>Liparidae</taxon>
        <taxon>Liparis</taxon>
    </lineage>
</organism>
<proteinExistence type="predicted"/>
<evidence type="ECO:0000313" key="3">
    <source>
        <dbReference type="Proteomes" id="UP000314294"/>
    </source>
</evidence>
<name>A0A4Z2I8K0_9TELE</name>
<reference evidence="2 3" key="1">
    <citation type="submission" date="2019-03" db="EMBL/GenBank/DDBJ databases">
        <title>First draft genome of Liparis tanakae, snailfish: a comprehensive survey of snailfish specific genes.</title>
        <authorList>
            <person name="Kim W."/>
            <person name="Song I."/>
            <person name="Jeong J.-H."/>
            <person name="Kim D."/>
            <person name="Kim S."/>
            <person name="Ryu S."/>
            <person name="Song J.Y."/>
            <person name="Lee S.K."/>
        </authorList>
    </citation>
    <scope>NUCLEOTIDE SEQUENCE [LARGE SCALE GENOMIC DNA]</scope>
    <source>
        <tissue evidence="2">Muscle</tissue>
    </source>
</reference>
<dbReference type="OrthoDB" id="10686573at2759"/>
<keyword evidence="3" id="KW-1185">Reference proteome</keyword>
<evidence type="ECO:0000313" key="2">
    <source>
        <dbReference type="EMBL" id="TNN74389.1"/>
    </source>
</evidence>
<protein>
    <submittedName>
        <fullName evidence="2">Uncharacterized protein</fullName>
    </submittedName>
</protein>
<feature type="region of interest" description="Disordered" evidence="1">
    <location>
        <begin position="30"/>
        <end position="60"/>
    </location>
</feature>
<feature type="compositionally biased region" description="Basic and acidic residues" evidence="1">
    <location>
        <begin position="197"/>
        <end position="206"/>
    </location>
</feature>
<evidence type="ECO:0000256" key="1">
    <source>
        <dbReference type="SAM" id="MobiDB-lite"/>
    </source>
</evidence>
<dbReference type="Proteomes" id="UP000314294">
    <property type="component" value="Unassembled WGS sequence"/>
</dbReference>
<feature type="region of interest" description="Disordered" evidence="1">
    <location>
        <begin position="182"/>
        <end position="206"/>
    </location>
</feature>
<gene>
    <name evidence="2" type="ORF">EYF80_015348</name>
</gene>
<comment type="caution">
    <text evidence="2">The sequence shown here is derived from an EMBL/GenBank/DDBJ whole genome shotgun (WGS) entry which is preliminary data.</text>
</comment>
<dbReference type="EMBL" id="SRLO01000114">
    <property type="protein sequence ID" value="TNN74389.1"/>
    <property type="molecule type" value="Genomic_DNA"/>
</dbReference>
<dbReference type="AlphaFoldDB" id="A0A4Z2I8K0"/>